<evidence type="ECO:0000259" key="3">
    <source>
        <dbReference type="Pfam" id="PF20696"/>
    </source>
</evidence>
<dbReference type="Gene3D" id="3.40.1670.10">
    <property type="entry name" value="UbiD C-terminal domain-like"/>
    <property type="match status" value="1"/>
</dbReference>
<dbReference type="NCBIfam" id="TIGR02723">
    <property type="entry name" value="phenyl_P_alpha"/>
    <property type="match status" value="1"/>
</dbReference>
<name>A0A971M5E9_9BACT</name>
<evidence type="ECO:0000259" key="1">
    <source>
        <dbReference type="Pfam" id="PF01977"/>
    </source>
</evidence>
<comment type="caution">
    <text evidence="4">The sequence shown here is derived from an EMBL/GenBank/DDBJ whole genome shotgun (WGS) entry which is preliminary data.</text>
</comment>
<dbReference type="GO" id="GO:0046281">
    <property type="term" value="P:cinnamic acid catabolic process"/>
    <property type="evidence" value="ECO:0007669"/>
    <property type="project" value="TreeGrafter"/>
</dbReference>
<dbReference type="InterPro" id="IPR048304">
    <property type="entry name" value="UbiD_Rift_dom"/>
</dbReference>
<gene>
    <name evidence="4" type="primary">ppcA</name>
    <name evidence="4" type="ORF">GXY80_11840</name>
</gene>
<dbReference type="SUPFAM" id="SSF50475">
    <property type="entry name" value="FMN-binding split barrel"/>
    <property type="match status" value="1"/>
</dbReference>
<dbReference type="Pfam" id="PF20696">
    <property type="entry name" value="UbiD_C"/>
    <property type="match status" value="1"/>
</dbReference>
<accession>A0A971M5E9</accession>
<dbReference type="SUPFAM" id="SSF143968">
    <property type="entry name" value="UbiD C-terminal domain-like"/>
    <property type="match status" value="1"/>
</dbReference>
<dbReference type="InterPro" id="IPR049383">
    <property type="entry name" value="UbiD-like_N"/>
</dbReference>
<dbReference type="Pfam" id="PF01977">
    <property type="entry name" value="UbiD"/>
    <property type="match status" value="1"/>
</dbReference>
<dbReference type="GO" id="GO:0005737">
    <property type="term" value="C:cytoplasm"/>
    <property type="evidence" value="ECO:0007669"/>
    <property type="project" value="TreeGrafter"/>
</dbReference>
<feature type="domain" description="3-octaprenyl-4-hydroxybenzoate carboxy-lyase-like C-terminal" evidence="3">
    <location>
        <begin position="323"/>
        <end position="442"/>
    </location>
</feature>
<feature type="domain" description="3-octaprenyl-4-hydroxybenzoate carboxy-lyase-like Rift-related" evidence="1">
    <location>
        <begin position="108"/>
        <end position="306"/>
    </location>
</feature>
<reference evidence="4" key="2">
    <citation type="submission" date="2020-01" db="EMBL/GenBank/DDBJ databases">
        <authorList>
            <person name="Campanaro S."/>
        </authorList>
    </citation>
    <scope>NUCLEOTIDE SEQUENCE</scope>
    <source>
        <strain evidence="4">AS06rmzACSIP_7</strain>
    </source>
</reference>
<dbReference type="InterPro" id="IPR014095">
    <property type="entry name" value="Phenyl_P_COase_a"/>
</dbReference>
<protein>
    <submittedName>
        <fullName evidence="4">Phenylphosphate carboxylase subunit alpha</fullName>
    </submittedName>
</protein>
<sequence>MAYKYYKDNRAYIEALLKTGDAVVINDEVDWDLEMGAIVRRVCEKKSPSPYFKKIKDYPGFEGFGAPIATYRRLAVSLGLDPESPIPAIAKEYLSRTAADKGEKPKILNAKDAPCKEVVWTGDDADLFRLPAPMVHEGDGGRYIGTWHFVVAKDLDTPAINWGMYRQMVFDEKTMVGPVLPFSDMGKMFYNKYTPNNIPMPFATVIGPDPLSAIASCAPAAIPEDEFTSLLMGEPVEVVKCETCDLYVPAHAEIIIEGVIIPNVMIEEAPFGEYTGYRTSPREKRTVYRVKAITMRKNPVLPISNMGIPTDEGQLLRSFSLGLEMERMLRDQGIPITGVYMLPESTHHLVVVGVKPAYANIATQIGQLVFGSKLGPWFHMVVVVDDKTDIYSKDELIHNLSTRCHPKNGIIITEQGVGTPLNPYAWPEERKYSRAGKVIFDCLFPPEWPTSMVPIKVSFDNVYPKEIREKVLSKWNQYGFKD</sequence>
<dbReference type="NCBIfam" id="TIGR00148">
    <property type="entry name" value="UbiD family decarboxylase"/>
    <property type="match status" value="1"/>
</dbReference>
<dbReference type="PANTHER" id="PTHR30108:SF17">
    <property type="entry name" value="FERULIC ACID DECARBOXYLASE 1"/>
    <property type="match status" value="1"/>
</dbReference>
<dbReference type="Gene3D" id="1.20.5.4570">
    <property type="match status" value="1"/>
</dbReference>
<dbReference type="PANTHER" id="PTHR30108">
    <property type="entry name" value="3-OCTAPRENYL-4-HYDROXYBENZOATE CARBOXY-LYASE-RELATED"/>
    <property type="match status" value="1"/>
</dbReference>
<feature type="domain" description="3-octaprenyl-4-hydroxybenzoate carboxy-lyase-like N-terminal" evidence="2">
    <location>
        <begin position="13"/>
        <end position="91"/>
    </location>
</feature>
<dbReference type="InterPro" id="IPR002830">
    <property type="entry name" value="UbiD"/>
</dbReference>
<dbReference type="Proteomes" id="UP000777265">
    <property type="component" value="Unassembled WGS sequence"/>
</dbReference>
<dbReference type="GO" id="GO:0033494">
    <property type="term" value="P:ferulate metabolic process"/>
    <property type="evidence" value="ECO:0007669"/>
    <property type="project" value="TreeGrafter"/>
</dbReference>
<dbReference type="GO" id="GO:0016831">
    <property type="term" value="F:carboxy-lyase activity"/>
    <property type="evidence" value="ECO:0007669"/>
    <property type="project" value="InterPro"/>
</dbReference>
<evidence type="ECO:0000313" key="5">
    <source>
        <dbReference type="Proteomes" id="UP000777265"/>
    </source>
</evidence>
<organism evidence="4 5">
    <name type="scientific">Syntrophorhabdus aromaticivorans</name>
    <dbReference type="NCBI Taxonomy" id="328301"/>
    <lineage>
        <taxon>Bacteria</taxon>
        <taxon>Pseudomonadati</taxon>
        <taxon>Thermodesulfobacteriota</taxon>
        <taxon>Syntrophorhabdia</taxon>
        <taxon>Syntrophorhabdales</taxon>
        <taxon>Syntrophorhabdaceae</taxon>
        <taxon>Syntrophorhabdus</taxon>
    </lineage>
</organism>
<reference evidence="4" key="1">
    <citation type="journal article" date="2020" name="Biotechnol. Biofuels">
        <title>New insights from the biogas microbiome by comprehensive genome-resolved metagenomics of nearly 1600 species originating from multiple anaerobic digesters.</title>
        <authorList>
            <person name="Campanaro S."/>
            <person name="Treu L."/>
            <person name="Rodriguez-R L.M."/>
            <person name="Kovalovszki A."/>
            <person name="Ziels R.M."/>
            <person name="Maus I."/>
            <person name="Zhu X."/>
            <person name="Kougias P.G."/>
            <person name="Basile A."/>
            <person name="Luo G."/>
            <person name="Schluter A."/>
            <person name="Konstantinidis K.T."/>
            <person name="Angelidaki I."/>
        </authorList>
    </citation>
    <scope>NUCLEOTIDE SEQUENCE</scope>
    <source>
        <strain evidence="4">AS06rmzACSIP_7</strain>
    </source>
</reference>
<dbReference type="Pfam" id="PF20695">
    <property type="entry name" value="UbiD_N"/>
    <property type="match status" value="1"/>
</dbReference>
<proteinExistence type="predicted"/>
<dbReference type="EMBL" id="JAAYEE010000217">
    <property type="protein sequence ID" value="NLW36150.1"/>
    <property type="molecule type" value="Genomic_DNA"/>
</dbReference>
<evidence type="ECO:0000313" key="4">
    <source>
        <dbReference type="EMBL" id="NLW36150.1"/>
    </source>
</evidence>
<evidence type="ECO:0000259" key="2">
    <source>
        <dbReference type="Pfam" id="PF20695"/>
    </source>
</evidence>
<dbReference type="AlphaFoldDB" id="A0A971M5E9"/>
<dbReference type="InterPro" id="IPR049381">
    <property type="entry name" value="UbiD-like_C"/>
</dbReference>